<dbReference type="Pfam" id="PF14532">
    <property type="entry name" value="Sigma54_activ_2"/>
    <property type="match status" value="1"/>
</dbReference>
<dbReference type="GO" id="GO:0005524">
    <property type="term" value="F:ATP binding"/>
    <property type="evidence" value="ECO:0007669"/>
    <property type="project" value="UniProtKB-KW"/>
</dbReference>
<dbReference type="PROSITE" id="PS50045">
    <property type="entry name" value="SIGMA54_INTERACT_4"/>
    <property type="match status" value="1"/>
</dbReference>
<protein>
    <submittedName>
        <fullName evidence="6">AraC family transcriptional regulator</fullName>
    </submittedName>
</protein>
<dbReference type="InterPro" id="IPR018060">
    <property type="entry name" value="HTH_AraC"/>
</dbReference>
<dbReference type="InterPro" id="IPR002078">
    <property type="entry name" value="Sigma_54_int"/>
</dbReference>
<evidence type="ECO:0000256" key="5">
    <source>
        <dbReference type="ARBA" id="ARBA00023163"/>
    </source>
</evidence>
<dbReference type="InterPro" id="IPR027417">
    <property type="entry name" value="P-loop_NTPase"/>
</dbReference>
<dbReference type="Pfam" id="PF12833">
    <property type="entry name" value="HTH_18"/>
    <property type="match status" value="1"/>
</dbReference>
<dbReference type="AlphaFoldDB" id="A0A837G1P3"/>
<dbReference type="Gene3D" id="1.10.8.60">
    <property type="match status" value="1"/>
</dbReference>
<dbReference type="SUPFAM" id="SSF46689">
    <property type="entry name" value="Homeodomain-like"/>
    <property type="match status" value="2"/>
</dbReference>
<sequence>MNGMKVKTEEYLSFNSLWVGDSEFIQLTNQRIASMAASQIPVLILGQSGTGKRIAAKALHESSERRTAPFVCVCCKLLNDENLTDKLDEQVKKAQGGSVYIANVDALTNDNARALKAAWQRFDSLNTNVRLIASTTELPFLEQDNGGRESDRDDNLLLRWLHYHCLNIRLPTLAEREQDIEALVQYYQQSDPQIERLSIQDSAWQVLNNYAWPGNVKQLKRCLDKLAIQAESTIINREVLLNCFPTMVNDEPTSETSTTVTTINGRARKPYLKIDNQARINAQAPLLTDSSFNLNENTNETQLEGSPKSHPGLNKAISHLYHNFKTPLTMEELAGHACMSPSHLSYLFKVYLGMSFKQVLLRLRIVKAMEILSEDPNRHVTQVCDDVGFSDLSFFVRKFKATVGVSPGVYRDQFHHDQSSPELLALVDDLSHPLLHTETRLIP</sequence>
<evidence type="ECO:0000256" key="3">
    <source>
        <dbReference type="ARBA" id="ARBA00023015"/>
    </source>
</evidence>
<evidence type="ECO:0000256" key="4">
    <source>
        <dbReference type="ARBA" id="ARBA00023125"/>
    </source>
</evidence>
<dbReference type="Gene3D" id="3.40.50.300">
    <property type="entry name" value="P-loop containing nucleotide triphosphate hydrolases"/>
    <property type="match status" value="1"/>
</dbReference>
<dbReference type="GO" id="GO:0003700">
    <property type="term" value="F:DNA-binding transcription factor activity"/>
    <property type="evidence" value="ECO:0007669"/>
    <property type="project" value="InterPro"/>
</dbReference>
<comment type="caution">
    <text evidence="6">The sequence shown here is derived from an EMBL/GenBank/DDBJ whole genome shotgun (WGS) entry which is preliminary data.</text>
</comment>
<keyword evidence="4" id="KW-0238">DNA-binding</keyword>
<reference evidence="6" key="1">
    <citation type="journal article" date="2015" name="BMC Genomics">
        <title>Genome mining reveals unlocked bioactive potential of marine Gram-negative bacteria.</title>
        <authorList>
            <person name="Machado H."/>
            <person name="Sonnenschein E.C."/>
            <person name="Melchiorsen J."/>
            <person name="Gram L."/>
        </authorList>
    </citation>
    <scope>NUCLEOTIDE SEQUENCE</scope>
    <source>
        <strain evidence="6">S2052</strain>
    </source>
</reference>
<accession>A0A837G1P3</accession>
<dbReference type="PROSITE" id="PS01124">
    <property type="entry name" value="HTH_ARAC_FAMILY_2"/>
    <property type="match status" value="1"/>
</dbReference>
<keyword evidence="3" id="KW-0805">Transcription regulation</keyword>
<name>A0A837G1P3_9VIBR</name>
<keyword evidence="1" id="KW-0547">Nucleotide-binding</keyword>
<dbReference type="Pfam" id="PF25601">
    <property type="entry name" value="AAA_lid_14"/>
    <property type="match status" value="1"/>
</dbReference>
<organism evidence="6">
    <name type="scientific">Vibrio coralliilyticus</name>
    <dbReference type="NCBI Taxonomy" id="190893"/>
    <lineage>
        <taxon>Bacteria</taxon>
        <taxon>Pseudomonadati</taxon>
        <taxon>Pseudomonadota</taxon>
        <taxon>Gammaproteobacteria</taxon>
        <taxon>Vibrionales</taxon>
        <taxon>Vibrionaceae</taxon>
        <taxon>Vibrio</taxon>
    </lineage>
</organism>
<dbReference type="EMBL" id="JXXR01000020">
    <property type="protein sequence ID" value="KJY69303.1"/>
    <property type="molecule type" value="Genomic_DNA"/>
</dbReference>
<evidence type="ECO:0000256" key="1">
    <source>
        <dbReference type="ARBA" id="ARBA00022741"/>
    </source>
</evidence>
<dbReference type="InterPro" id="IPR018062">
    <property type="entry name" value="HTH_AraC-typ_CS"/>
</dbReference>
<dbReference type="PANTHER" id="PTHR32071">
    <property type="entry name" value="TRANSCRIPTIONAL REGULATORY PROTEIN"/>
    <property type="match status" value="1"/>
</dbReference>
<proteinExistence type="predicted"/>
<gene>
    <name evidence="6" type="ORF">TW71_18725</name>
</gene>
<keyword evidence="5" id="KW-0804">Transcription</keyword>
<dbReference type="InterPro" id="IPR009057">
    <property type="entry name" value="Homeodomain-like_sf"/>
</dbReference>
<dbReference type="SUPFAM" id="SSF52540">
    <property type="entry name" value="P-loop containing nucleoside triphosphate hydrolases"/>
    <property type="match status" value="1"/>
</dbReference>
<keyword evidence="2" id="KW-0067">ATP-binding</keyword>
<dbReference type="PROSITE" id="PS00041">
    <property type="entry name" value="HTH_ARAC_FAMILY_1"/>
    <property type="match status" value="1"/>
</dbReference>
<dbReference type="Gene3D" id="1.10.10.60">
    <property type="entry name" value="Homeodomain-like"/>
    <property type="match status" value="2"/>
</dbReference>
<dbReference type="RefSeq" id="WP_045986921.1">
    <property type="nucleotide sequence ID" value="NZ_CP063051.1"/>
</dbReference>
<dbReference type="InterPro" id="IPR058031">
    <property type="entry name" value="AAA_lid_NorR"/>
</dbReference>
<dbReference type="SMART" id="SM00342">
    <property type="entry name" value="HTH_ARAC"/>
    <property type="match status" value="1"/>
</dbReference>
<dbReference type="GO" id="GO:0043565">
    <property type="term" value="F:sequence-specific DNA binding"/>
    <property type="evidence" value="ECO:0007669"/>
    <property type="project" value="InterPro"/>
</dbReference>
<evidence type="ECO:0000256" key="2">
    <source>
        <dbReference type="ARBA" id="ARBA00022840"/>
    </source>
</evidence>
<evidence type="ECO:0000313" key="6">
    <source>
        <dbReference type="EMBL" id="KJY69303.1"/>
    </source>
</evidence>